<evidence type="ECO:0000256" key="1">
    <source>
        <dbReference type="SAM" id="Phobius"/>
    </source>
</evidence>
<name>A0A4R6TVB4_9BACI</name>
<keyword evidence="3" id="KW-1185">Reference proteome</keyword>
<evidence type="ECO:0000313" key="3">
    <source>
        <dbReference type="Proteomes" id="UP000295632"/>
    </source>
</evidence>
<dbReference type="AlphaFoldDB" id="A0A4R6TVB4"/>
<dbReference type="EMBL" id="SNYJ01000012">
    <property type="protein sequence ID" value="TDQ37720.1"/>
    <property type="molecule type" value="Genomic_DNA"/>
</dbReference>
<dbReference type="RefSeq" id="WP_133581180.1">
    <property type="nucleotide sequence ID" value="NZ_SNYJ01000012.1"/>
</dbReference>
<evidence type="ECO:0000313" key="2">
    <source>
        <dbReference type="EMBL" id="TDQ37720.1"/>
    </source>
</evidence>
<comment type="caution">
    <text evidence="2">The sequence shown here is derived from an EMBL/GenBank/DDBJ whole genome shotgun (WGS) entry which is preliminary data.</text>
</comment>
<protein>
    <submittedName>
        <fullName evidence="2">Uncharacterized protein</fullName>
    </submittedName>
</protein>
<feature type="transmembrane region" description="Helical" evidence="1">
    <location>
        <begin position="105"/>
        <end position="126"/>
    </location>
</feature>
<dbReference type="OrthoDB" id="2453134at2"/>
<organism evidence="2 3">
    <name type="scientific">Aureibacillus halotolerans</name>
    <dbReference type="NCBI Taxonomy" id="1508390"/>
    <lineage>
        <taxon>Bacteria</taxon>
        <taxon>Bacillati</taxon>
        <taxon>Bacillota</taxon>
        <taxon>Bacilli</taxon>
        <taxon>Bacillales</taxon>
        <taxon>Bacillaceae</taxon>
        <taxon>Aureibacillus</taxon>
    </lineage>
</organism>
<reference evidence="2 3" key="1">
    <citation type="submission" date="2019-03" db="EMBL/GenBank/DDBJ databases">
        <title>Genomic Encyclopedia of Type Strains, Phase IV (KMG-IV): sequencing the most valuable type-strain genomes for metagenomic binning, comparative biology and taxonomic classification.</title>
        <authorList>
            <person name="Goeker M."/>
        </authorList>
    </citation>
    <scope>NUCLEOTIDE SEQUENCE [LARGE SCALE GENOMIC DNA]</scope>
    <source>
        <strain evidence="2 3">DSM 28697</strain>
    </source>
</reference>
<dbReference type="Proteomes" id="UP000295632">
    <property type="component" value="Unassembled WGS sequence"/>
</dbReference>
<keyword evidence="1" id="KW-1133">Transmembrane helix</keyword>
<feature type="transmembrane region" description="Helical" evidence="1">
    <location>
        <begin position="71"/>
        <end position="93"/>
    </location>
</feature>
<gene>
    <name evidence="2" type="ORF">EV213_11280</name>
</gene>
<feature type="transmembrane region" description="Helical" evidence="1">
    <location>
        <begin position="42"/>
        <end position="59"/>
    </location>
</feature>
<feature type="transmembrane region" description="Helical" evidence="1">
    <location>
        <begin position="12"/>
        <end position="30"/>
    </location>
</feature>
<proteinExistence type="predicted"/>
<sequence length="130" mass="14233">MIGTKNSKQIRVAYLIVGTALIGVSIYINYPDLSRGEFPDALMQLALGINMLMLAYLSPHLFPRDERSKAIIGKSMIINHFVLFASIAFLYLLTGPLGPVTLSSTQVLVVLFCVMALTIPGAMIVYTKLI</sequence>
<keyword evidence="1" id="KW-0812">Transmembrane</keyword>
<accession>A0A4R6TVB4</accession>
<keyword evidence="1" id="KW-0472">Membrane</keyword>